<keyword evidence="3 6" id="KW-0812">Transmembrane</keyword>
<dbReference type="AlphaFoldDB" id="A0A6A6LWA1"/>
<evidence type="ECO:0000256" key="4">
    <source>
        <dbReference type="ARBA" id="ARBA00022989"/>
    </source>
</evidence>
<feature type="transmembrane region" description="Helical" evidence="6">
    <location>
        <begin position="74"/>
        <end position="93"/>
    </location>
</feature>
<feature type="transmembrane region" description="Helical" evidence="6">
    <location>
        <begin position="192"/>
        <end position="211"/>
    </location>
</feature>
<feature type="transmembrane region" description="Helical" evidence="6">
    <location>
        <begin position="223"/>
        <end position="243"/>
    </location>
</feature>
<keyword evidence="5 6" id="KW-0472">Membrane</keyword>
<feature type="transmembrane region" description="Helical" evidence="6">
    <location>
        <begin position="343"/>
        <end position="364"/>
    </location>
</feature>
<feature type="transmembrane region" description="Helical" evidence="6">
    <location>
        <begin position="105"/>
        <end position="126"/>
    </location>
</feature>
<feature type="transmembrane region" description="Helical" evidence="6">
    <location>
        <begin position="146"/>
        <end position="171"/>
    </location>
</feature>
<organism evidence="7 8">
    <name type="scientific">Hevea brasiliensis</name>
    <name type="common">Para rubber tree</name>
    <name type="synonym">Siphonia brasiliensis</name>
    <dbReference type="NCBI Taxonomy" id="3981"/>
    <lineage>
        <taxon>Eukaryota</taxon>
        <taxon>Viridiplantae</taxon>
        <taxon>Streptophyta</taxon>
        <taxon>Embryophyta</taxon>
        <taxon>Tracheophyta</taxon>
        <taxon>Spermatophyta</taxon>
        <taxon>Magnoliopsida</taxon>
        <taxon>eudicotyledons</taxon>
        <taxon>Gunneridae</taxon>
        <taxon>Pentapetalae</taxon>
        <taxon>rosids</taxon>
        <taxon>fabids</taxon>
        <taxon>Malpighiales</taxon>
        <taxon>Euphorbiaceae</taxon>
        <taxon>Crotonoideae</taxon>
        <taxon>Micrandreae</taxon>
        <taxon>Hevea</taxon>
    </lineage>
</organism>
<accession>A0A6A6LWA1</accession>
<dbReference type="SUPFAM" id="SSF103473">
    <property type="entry name" value="MFS general substrate transporter"/>
    <property type="match status" value="1"/>
</dbReference>
<evidence type="ECO:0000313" key="7">
    <source>
        <dbReference type="EMBL" id="KAF2304443.1"/>
    </source>
</evidence>
<gene>
    <name evidence="7" type="ORF">GH714_031516</name>
</gene>
<evidence type="ECO:0000256" key="2">
    <source>
        <dbReference type="ARBA" id="ARBA00005982"/>
    </source>
</evidence>
<feature type="transmembrane region" description="Helical" evidence="6">
    <location>
        <begin position="304"/>
        <end position="323"/>
    </location>
</feature>
<evidence type="ECO:0000313" key="8">
    <source>
        <dbReference type="Proteomes" id="UP000467840"/>
    </source>
</evidence>
<evidence type="ECO:0000256" key="3">
    <source>
        <dbReference type="ARBA" id="ARBA00022692"/>
    </source>
</evidence>
<evidence type="ECO:0000256" key="5">
    <source>
        <dbReference type="ARBA" id="ARBA00023136"/>
    </source>
</evidence>
<comment type="similarity">
    <text evidence="2">Belongs to the major facilitator superfamily. Proton-dependent oligopeptide transporter (POT/PTR) (TC 2.A.17) family.</text>
</comment>
<keyword evidence="4 6" id="KW-1133">Transmembrane helix</keyword>
<dbReference type="GO" id="GO:0016020">
    <property type="term" value="C:membrane"/>
    <property type="evidence" value="ECO:0007669"/>
    <property type="project" value="UniProtKB-SubCell"/>
</dbReference>
<dbReference type="CDD" id="cd17416">
    <property type="entry name" value="MFS_NPF1_2"/>
    <property type="match status" value="1"/>
</dbReference>
<feature type="transmembrane region" description="Helical" evidence="6">
    <location>
        <begin position="422"/>
        <end position="443"/>
    </location>
</feature>
<reference evidence="7 8" key="1">
    <citation type="journal article" date="2020" name="Mol. Plant">
        <title>The Chromosome-Based Rubber Tree Genome Provides New Insights into Spurge Genome Evolution and Rubber Biosynthesis.</title>
        <authorList>
            <person name="Liu J."/>
            <person name="Shi C."/>
            <person name="Shi C.C."/>
            <person name="Li W."/>
            <person name="Zhang Q.J."/>
            <person name="Zhang Y."/>
            <person name="Li K."/>
            <person name="Lu H.F."/>
            <person name="Shi C."/>
            <person name="Zhu S.T."/>
            <person name="Xiao Z.Y."/>
            <person name="Nan H."/>
            <person name="Yue Y."/>
            <person name="Zhu X.G."/>
            <person name="Wu Y."/>
            <person name="Hong X.N."/>
            <person name="Fan G.Y."/>
            <person name="Tong Y."/>
            <person name="Zhang D."/>
            <person name="Mao C.L."/>
            <person name="Liu Y.L."/>
            <person name="Hao S.J."/>
            <person name="Liu W.Q."/>
            <person name="Lv M.Q."/>
            <person name="Zhang H.B."/>
            <person name="Liu Y."/>
            <person name="Hu-Tang G.R."/>
            <person name="Wang J.P."/>
            <person name="Wang J.H."/>
            <person name="Sun Y.H."/>
            <person name="Ni S.B."/>
            <person name="Chen W.B."/>
            <person name="Zhang X.C."/>
            <person name="Jiao Y.N."/>
            <person name="Eichler E.E."/>
            <person name="Li G.H."/>
            <person name="Liu X."/>
            <person name="Gao L.Z."/>
        </authorList>
    </citation>
    <scope>NUCLEOTIDE SEQUENCE [LARGE SCALE GENOMIC DNA]</scope>
    <source>
        <strain evidence="8">cv. GT1</strain>
        <tissue evidence="7">Leaf</tissue>
    </source>
</reference>
<dbReference type="EMBL" id="JAAGAX010000009">
    <property type="protein sequence ID" value="KAF2304443.1"/>
    <property type="molecule type" value="Genomic_DNA"/>
</dbReference>
<keyword evidence="8" id="KW-1185">Reference proteome</keyword>
<dbReference type="Gene3D" id="1.20.1250.20">
    <property type="entry name" value="MFS general substrate transporter like domains"/>
    <property type="match status" value="1"/>
</dbReference>
<comment type="caution">
    <text evidence="7">The sequence shown here is derived from an EMBL/GenBank/DDBJ whole genome shotgun (WGS) entry which is preliminary data.</text>
</comment>
<dbReference type="PANTHER" id="PTHR11654">
    <property type="entry name" value="OLIGOPEPTIDE TRANSPORTER-RELATED"/>
    <property type="match status" value="1"/>
</dbReference>
<sequence length="554" mass="60833">METPSPSHNNMITVTEPLISNKSNPKVPKGGFRALPFIVANSAFEKVASFGLLPNMILYLTREYRLEAATGANILFFWSAATNLMPIIGAFLADSYVGRFPMIGFGSVVSLLGMFLLWLTTVIPQARPAPCVQFSDSCPSATTLQLLFLYSSLGLISIGAGGVRSSSLAFGADQLGKENLKNAQIRESFFSWYYAIVSFSVVIAMTCVVYVQQVMGWKVGFGVPVVLMIMSALSFFLASPIYVKSSLPKSSLLTRFAQVFVAAYKNRSIPSSTQATNEVYHSRKDTLLLAPIDQVEELKAIIKIIPIWSTGMMMSVTISPGSFPVLQASTMDRHITSKFEVPAGSFGVFMVISIFLWISLYDRVIIPLASKLKGKPVRFSLKQRMGIGILLSSTSMAALAMAESIRRETAIREGFSDDPNAVVHMSALWLLPYHVLGGLAEAFNAIGQNEFYYTELPKSMSSIAVTLAEMGFSAAYIVASFIMTSVDSLTKRGGEESWVSSNINRGHYDYYYWLLASLGLVNFSYYLFCSKAYGPCRGEGYNNPDEATREMTID</sequence>
<comment type="subcellular location">
    <subcellularLocation>
        <location evidence="1">Membrane</location>
        <topology evidence="1">Multi-pass membrane protein</topology>
    </subcellularLocation>
</comment>
<proteinExistence type="inferred from homology"/>
<name>A0A6A6LWA1_HEVBR</name>
<dbReference type="Proteomes" id="UP000467840">
    <property type="component" value="Chromosome 16"/>
</dbReference>
<evidence type="ECO:0000256" key="1">
    <source>
        <dbReference type="ARBA" id="ARBA00004141"/>
    </source>
</evidence>
<dbReference type="Pfam" id="PF00854">
    <property type="entry name" value="PTR2"/>
    <property type="match status" value="1"/>
</dbReference>
<dbReference type="GO" id="GO:0022857">
    <property type="term" value="F:transmembrane transporter activity"/>
    <property type="evidence" value="ECO:0007669"/>
    <property type="project" value="InterPro"/>
</dbReference>
<feature type="transmembrane region" description="Helical" evidence="6">
    <location>
        <begin position="463"/>
        <end position="483"/>
    </location>
</feature>
<evidence type="ECO:0000256" key="6">
    <source>
        <dbReference type="SAM" id="Phobius"/>
    </source>
</evidence>
<feature type="transmembrane region" description="Helical" evidence="6">
    <location>
        <begin position="510"/>
        <end position="528"/>
    </location>
</feature>
<dbReference type="FunFam" id="1.20.1250.20:FF:000062">
    <property type="entry name" value="Protein NRT1/ PTR FAMILY 1.2"/>
    <property type="match status" value="1"/>
</dbReference>
<protein>
    <submittedName>
        <fullName evidence="7">Uncharacterized protein</fullName>
    </submittedName>
</protein>
<dbReference type="InterPro" id="IPR036259">
    <property type="entry name" value="MFS_trans_sf"/>
</dbReference>
<dbReference type="InterPro" id="IPR000109">
    <property type="entry name" value="POT_fam"/>
</dbReference>